<keyword evidence="9" id="KW-0067">ATP-binding</keyword>
<sequence length="424" mass="45872">MPFISCAADGTDHLANLRRLVASRWIVLALMFLLVMIAPGLLDIPIQQMPLLAVLAITLCFNAAVHWRLRQARSATPYELFSQLLIDICALGALIFFSGGATNPLVSLLLPSVAIAALTLPGHCVLGIGLIAVVAYSLLMVFYIPLPMPDATRATRLHLIGMWLTFVVSATMIAWFVVRMTRLIRLRDAELAAAREQALRDERVMAMGTLAAGAAHELGTPLGTMALLAGELAHEFADNPNLPQTARDDIALLRQQIGVCKDIITVLSRRAGAERLENAQKEAADRWLDAIRQHWHAVRPQVSCRLVLTSDGPAPAILADPRLEQAILNLLNNAANASKPLPLELRLGWSSHDLCIDIRDHGPGFPQHVLERVGHSTFPPHERGSGIGLMLTSAAIEQLGGRLTLSNPDDGGALARIELPLPGP</sequence>
<dbReference type="PANTHER" id="PTHR44936">
    <property type="entry name" value="SENSOR PROTEIN CREC"/>
    <property type="match status" value="1"/>
</dbReference>
<reference evidence="12" key="1">
    <citation type="submission" date="2015-12" db="EMBL/GenBank/DDBJ databases">
        <title>Nitrous oxide reduction kinetics distinguish bacteria harboring typical versus atypical NosZ.</title>
        <authorList>
            <person name="Yoon S."/>
            <person name="Nissen S."/>
            <person name="Park D."/>
            <person name="Sanford R.A."/>
            <person name="Loeffler F.E."/>
        </authorList>
    </citation>
    <scope>NUCLEOTIDE SEQUENCE [LARGE SCALE GENOMIC DNA]</scope>
    <source>
        <strain evidence="12">ATCC BAA-841</strain>
    </source>
</reference>
<proteinExistence type="predicted"/>
<dbReference type="EMBL" id="LODL01000002">
    <property type="protein sequence ID" value="KXB32760.1"/>
    <property type="molecule type" value="Genomic_DNA"/>
</dbReference>
<dbReference type="InterPro" id="IPR004358">
    <property type="entry name" value="Sig_transdc_His_kin-like_C"/>
</dbReference>
<evidence type="ECO:0000256" key="6">
    <source>
        <dbReference type="ARBA" id="ARBA00022679"/>
    </source>
</evidence>
<dbReference type="SUPFAM" id="SSF55874">
    <property type="entry name" value="ATPase domain of HSP90 chaperone/DNA topoisomerase II/histidine kinase"/>
    <property type="match status" value="1"/>
</dbReference>
<feature type="transmembrane region" description="Helical" evidence="10">
    <location>
        <begin position="157"/>
        <end position="178"/>
    </location>
</feature>
<accession>A0A133XPA0</accession>
<dbReference type="GO" id="GO:0005524">
    <property type="term" value="F:ATP binding"/>
    <property type="evidence" value="ECO:0007669"/>
    <property type="project" value="UniProtKB-KW"/>
</dbReference>
<feature type="domain" description="Histidine kinase" evidence="11">
    <location>
        <begin position="213"/>
        <end position="423"/>
    </location>
</feature>
<evidence type="ECO:0000256" key="4">
    <source>
        <dbReference type="ARBA" id="ARBA00022475"/>
    </source>
</evidence>
<dbReference type="InterPro" id="IPR036097">
    <property type="entry name" value="HisK_dim/P_sf"/>
</dbReference>
<comment type="subcellular location">
    <subcellularLocation>
        <location evidence="2">Cell membrane</location>
        <topology evidence="2">Multi-pass membrane protein</topology>
    </subcellularLocation>
</comment>
<dbReference type="Pfam" id="PF25323">
    <property type="entry name" value="6TM_PilS"/>
    <property type="match status" value="1"/>
</dbReference>
<keyword evidence="5" id="KW-0597">Phosphoprotein</keyword>
<dbReference type="Proteomes" id="UP000070186">
    <property type="component" value="Unassembled WGS sequence"/>
</dbReference>
<keyword evidence="8" id="KW-0418">Kinase</keyword>
<evidence type="ECO:0000256" key="10">
    <source>
        <dbReference type="SAM" id="Phobius"/>
    </source>
</evidence>
<dbReference type="EC" id="2.7.13.3" evidence="3"/>
<feature type="transmembrane region" description="Helical" evidence="10">
    <location>
        <begin position="25"/>
        <end position="42"/>
    </location>
</feature>
<dbReference type="GO" id="GO:0005886">
    <property type="term" value="C:plasma membrane"/>
    <property type="evidence" value="ECO:0007669"/>
    <property type="project" value="UniProtKB-SubCell"/>
</dbReference>
<dbReference type="InterPro" id="IPR005467">
    <property type="entry name" value="His_kinase_dom"/>
</dbReference>
<evidence type="ECO:0000313" key="12">
    <source>
        <dbReference type="EMBL" id="KXB32760.1"/>
    </source>
</evidence>
<evidence type="ECO:0000259" key="11">
    <source>
        <dbReference type="PROSITE" id="PS50109"/>
    </source>
</evidence>
<evidence type="ECO:0000256" key="9">
    <source>
        <dbReference type="ARBA" id="ARBA00022840"/>
    </source>
</evidence>
<dbReference type="Pfam" id="PF02518">
    <property type="entry name" value="HATPase_c"/>
    <property type="match status" value="1"/>
</dbReference>
<keyword evidence="10" id="KW-1133">Transmembrane helix</keyword>
<feature type="transmembrane region" description="Helical" evidence="10">
    <location>
        <begin position="48"/>
        <end position="68"/>
    </location>
</feature>
<comment type="caution">
    <text evidence="12">The sequence shown here is derived from an EMBL/GenBank/DDBJ whole genome shotgun (WGS) entry which is preliminary data.</text>
</comment>
<dbReference type="PRINTS" id="PR00344">
    <property type="entry name" value="BCTRLSENSOR"/>
</dbReference>
<keyword evidence="10" id="KW-0812">Transmembrane</keyword>
<dbReference type="AlphaFoldDB" id="A0A133XPA0"/>
<protein>
    <recommendedName>
        <fullName evidence="3">histidine kinase</fullName>
        <ecNumber evidence="3">2.7.13.3</ecNumber>
    </recommendedName>
</protein>
<gene>
    <name evidence="12" type="ORF">AT959_00765</name>
</gene>
<evidence type="ECO:0000256" key="1">
    <source>
        <dbReference type="ARBA" id="ARBA00000085"/>
    </source>
</evidence>
<dbReference type="PANTHER" id="PTHR44936:SF10">
    <property type="entry name" value="SENSOR PROTEIN RSTB"/>
    <property type="match status" value="1"/>
</dbReference>
<dbReference type="GO" id="GO:0000155">
    <property type="term" value="F:phosphorelay sensor kinase activity"/>
    <property type="evidence" value="ECO:0007669"/>
    <property type="project" value="InterPro"/>
</dbReference>
<keyword evidence="4" id="KW-1003">Cell membrane</keyword>
<keyword evidence="13" id="KW-1185">Reference proteome</keyword>
<keyword evidence="7" id="KW-0547">Nucleotide-binding</keyword>
<evidence type="ECO:0000256" key="7">
    <source>
        <dbReference type="ARBA" id="ARBA00022741"/>
    </source>
</evidence>
<dbReference type="SUPFAM" id="SSF47384">
    <property type="entry name" value="Homodimeric domain of signal transducing histidine kinase"/>
    <property type="match status" value="1"/>
</dbReference>
<dbReference type="RefSeq" id="WP_066879449.1">
    <property type="nucleotide sequence ID" value="NZ_LODL01000002.1"/>
</dbReference>
<keyword evidence="6" id="KW-0808">Transferase</keyword>
<dbReference type="Gene3D" id="3.30.565.10">
    <property type="entry name" value="Histidine kinase-like ATPase, C-terminal domain"/>
    <property type="match status" value="1"/>
</dbReference>
<organism evidence="12 13">
    <name type="scientific">Dechloromonas denitrificans</name>
    <dbReference type="NCBI Taxonomy" id="281362"/>
    <lineage>
        <taxon>Bacteria</taxon>
        <taxon>Pseudomonadati</taxon>
        <taxon>Pseudomonadota</taxon>
        <taxon>Betaproteobacteria</taxon>
        <taxon>Rhodocyclales</taxon>
        <taxon>Azonexaceae</taxon>
        <taxon>Dechloromonas</taxon>
    </lineage>
</organism>
<feature type="transmembrane region" description="Helical" evidence="10">
    <location>
        <begin position="125"/>
        <end position="145"/>
    </location>
</feature>
<dbReference type="InterPro" id="IPR003661">
    <property type="entry name" value="HisK_dim/P_dom"/>
</dbReference>
<evidence type="ECO:0000256" key="8">
    <source>
        <dbReference type="ARBA" id="ARBA00022777"/>
    </source>
</evidence>
<evidence type="ECO:0000256" key="3">
    <source>
        <dbReference type="ARBA" id="ARBA00012438"/>
    </source>
</evidence>
<evidence type="ECO:0000256" key="5">
    <source>
        <dbReference type="ARBA" id="ARBA00022553"/>
    </source>
</evidence>
<dbReference type="SMART" id="SM00387">
    <property type="entry name" value="HATPase_c"/>
    <property type="match status" value="1"/>
</dbReference>
<comment type="catalytic activity">
    <reaction evidence="1">
        <text>ATP + protein L-histidine = ADP + protein N-phospho-L-histidine.</text>
        <dbReference type="EC" id="2.7.13.3"/>
    </reaction>
</comment>
<evidence type="ECO:0000313" key="13">
    <source>
        <dbReference type="Proteomes" id="UP000070186"/>
    </source>
</evidence>
<dbReference type="STRING" id="281362.AT959_00765"/>
<name>A0A133XPA0_9RHOO</name>
<dbReference type="InterPro" id="IPR003594">
    <property type="entry name" value="HATPase_dom"/>
</dbReference>
<evidence type="ECO:0000256" key="2">
    <source>
        <dbReference type="ARBA" id="ARBA00004651"/>
    </source>
</evidence>
<dbReference type="Gene3D" id="1.10.287.130">
    <property type="match status" value="1"/>
</dbReference>
<dbReference type="InterPro" id="IPR036890">
    <property type="entry name" value="HATPase_C_sf"/>
</dbReference>
<dbReference type="CDD" id="cd00082">
    <property type="entry name" value="HisKA"/>
    <property type="match status" value="1"/>
</dbReference>
<keyword evidence="10" id="KW-0472">Membrane</keyword>
<dbReference type="PROSITE" id="PS50109">
    <property type="entry name" value="HIS_KIN"/>
    <property type="match status" value="1"/>
</dbReference>
<dbReference type="InterPro" id="IPR050980">
    <property type="entry name" value="2C_sensor_his_kinase"/>
</dbReference>